<proteinExistence type="inferred from homology"/>
<protein>
    <recommendedName>
        <fullName evidence="2 11">Thymidine kinase</fullName>
        <ecNumber evidence="2 11">2.7.1.21</ecNumber>
    </recommendedName>
</protein>
<comment type="catalytic activity">
    <reaction evidence="11 14">
        <text>thymidine + ATP = dTMP + ADP + H(+)</text>
        <dbReference type="Rhea" id="RHEA:19129"/>
        <dbReference type="ChEBI" id="CHEBI:15378"/>
        <dbReference type="ChEBI" id="CHEBI:17748"/>
        <dbReference type="ChEBI" id="CHEBI:30616"/>
        <dbReference type="ChEBI" id="CHEBI:63528"/>
        <dbReference type="ChEBI" id="CHEBI:456216"/>
        <dbReference type="EC" id="2.7.1.21"/>
    </reaction>
</comment>
<dbReference type="FunFam" id="3.40.50.300:FF:000384">
    <property type="entry name" value="Thymidine kinase"/>
    <property type="match status" value="1"/>
</dbReference>
<feature type="binding site" evidence="11">
    <location>
        <begin position="15"/>
        <end position="22"/>
    </location>
    <ligand>
        <name>ATP</name>
        <dbReference type="ChEBI" id="CHEBI:30616"/>
    </ligand>
</feature>
<dbReference type="Gene3D" id="3.40.50.300">
    <property type="entry name" value="P-loop containing nucleotide triphosphate hydrolases"/>
    <property type="match status" value="1"/>
</dbReference>
<evidence type="ECO:0000256" key="14">
    <source>
        <dbReference type="RuleBase" id="RU000544"/>
    </source>
</evidence>
<dbReference type="KEGG" id="eio:H9L01_02380"/>
<evidence type="ECO:0000256" key="12">
    <source>
        <dbReference type="PIRSR" id="PIRSR035805-1"/>
    </source>
</evidence>
<feature type="active site" description="Proton acceptor" evidence="11 12">
    <location>
        <position position="89"/>
    </location>
</feature>
<dbReference type="SUPFAM" id="SSF57716">
    <property type="entry name" value="Glucocorticoid receptor-like (DNA-binding domain)"/>
    <property type="match status" value="1"/>
</dbReference>
<dbReference type="PIRSF" id="PIRSF035805">
    <property type="entry name" value="TK_cell"/>
    <property type="match status" value="1"/>
</dbReference>
<feature type="binding site" evidence="13">
    <location>
        <position position="179"/>
    </location>
    <ligand>
        <name>substrate</name>
    </ligand>
</feature>
<evidence type="ECO:0000256" key="6">
    <source>
        <dbReference type="ARBA" id="ARBA00022723"/>
    </source>
</evidence>
<dbReference type="GO" id="GO:0071897">
    <property type="term" value="P:DNA biosynthetic process"/>
    <property type="evidence" value="ECO:0007669"/>
    <property type="project" value="UniProtKB-KW"/>
</dbReference>
<evidence type="ECO:0000256" key="10">
    <source>
        <dbReference type="ARBA" id="ARBA00022840"/>
    </source>
</evidence>
<comment type="subunit">
    <text evidence="11">Homotetramer.</text>
</comment>
<dbReference type="EMBL" id="CP060715">
    <property type="protein sequence ID" value="QNN61799.1"/>
    <property type="molecule type" value="Genomic_DNA"/>
</dbReference>
<evidence type="ECO:0000256" key="8">
    <source>
        <dbReference type="ARBA" id="ARBA00022777"/>
    </source>
</evidence>
<evidence type="ECO:0000256" key="1">
    <source>
        <dbReference type="ARBA" id="ARBA00007587"/>
    </source>
</evidence>
<dbReference type="Gene3D" id="3.30.60.20">
    <property type="match status" value="1"/>
</dbReference>
<keyword evidence="6" id="KW-0479">Metal-binding</keyword>
<evidence type="ECO:0000256" key="4">
    <source>
        <dbReference type="ARBA" id="ARBA00022634"/>
    </source>
</evidence>
<dbReference type="PANTHER" id="PTHR11441">
    <property type="entry name" value="THYMIDINE KINASE"/>
    <property type="match status" value="1"/>
</dbReference>
<reference evidence="16 17" key="1">
    <citation type="submission" date="2020-08" db="EMBL/GenBank/DDBJ databases">
        <title>Genome sequence of Erysipelothrix inopinata DSM 15511T.</title>
        <authorList>
            <person name="Hyun D.-W."/>
            <person name="Bae J.-W."/>
        </authorList>
    </citation>
    <scope>NUCLEOTIDE SEQUENCE [LARGE SCALE GENOMIC DNA]</scope>
    <source>
        <strain evidence="16 17">DSM 15511</strain>
    </source>
</reference>
<keyword evidence="4 11" id="KW-0237">DNA synthesis</keyword>
<gene>
    <name evidence="11" type="primary">tdk</name>
    <name evidence="16" type="ORF">H9L01_02380</name>
</gene>
<keyword evidence="9" id="KW-0862">Zinc</keyword>
<organism evidence="16 17">
    <name type="scientific">Erysipelothrix inopinata</name>
    <dbReference type="NCBI Taxonomy" id="225084"/>
    <lineage>
        <taxon>Bacteria</taxon>
        <taxon>Bacillati</taxon>
        <taxon>Bacillota</taxon>
        <taxon>Erysipelotrichia</taxon>
        <taxon>Erysipelotrichales</taxon>
        <taxon>Erysipelotrichaceae</taxon>
        <taxon>Erysipelothrix</taxon>
    </lineage>
</organism>
<evidence type="ECO:0000313" key="17">
    <source>
        <dbReference type="Proteomes" id="UP000515928"/>
    </source>
</evidence>
<dbReference type="InterPro" id="IPR027417">
    <property type="entry name" value="P-loop_NTPase"/>
</dbReference>
<evidence type="ECO:0000256" key="3">
    <source>
        <dbReference type="ARBA" id="ARBA00022490"/>
    </source>
</evidence>
<sequence>MYHQYQEGYIEVITGCMFAGKTEELIRRINVLKYANKNILVFKPEIDNRYSYSEVVSHSGTKVESIVVKTAVEILDHISDETDVVAIDEVQFFDDEITMVCDHLALLGKRVMVAGLDMDFRGEPFGVIPKLMTTAEFVTKLTAVCTKCGAPATRTQRLVNGEPASYNDPTVLIGASESYEARCRHDHIVLDKPTIDRYKEGE</sequence>
<dbReference type="GO" id="GO:0046872">
    <property type="term" value="F:metal ion binding"/>
    <property type="evidence" value="ECO:0007669"/>
    <property type="project" value="UniProtKB-KW"/>
</dbReference>
<evidence type="ECO:0000256" key="5">
    <source>
        <dbReference type="ARBA" id="ARBA00022679"/>
    </source>
</evidence>
<dbReference type="Pfam" id="PF00265">
    <property type="entry name" value="TK"/>
    <property type="match status" value="1"/>
</dbReference>
<dbReference type="InterPro" id="IPR001267">
    <property type="entry name" value="Thymidine_kinase"/>
</dbReference>
<accession>A0A7G9S1S4</accession>
<feature type="binding site" evidence="13">
    <location>
        <begin position="171"/>
        <end position="174"/>
    </location>
    <ligand>
        <name>substrate</name>
    </ligand>
</feature>
<dbReference type="GO" id="GO:0004797">
    <property type="term" value="F:thymidine kinase activity"/>
    <property type="evidence" value="ECO:0007669"/>
    <property type="project" value="UniProtKB-UniRule"/>
</dbReference>
<evidence type="ECO:0000256" key="13">
    <source>
        <dbReference type="PIRSR" id="PIRSR035805-2"/>
    </source>
</evidence>
<dbReference type="NCBIfam" id="NF003296">
    <property type="entry name" value="PRK04296.1-1"/>
    <property type="match status" value="1"/>
</dbReference>
<dbReference type="Proteomes" id="UP000515928">
    <property type="component" value="Chromosome"/>
</dbReference>
<evidence type="ECO:0000256" key="7">
    <source>
        <dbReference type="ARBA" id="ARBA00022741"/>
    </source>
</evidence>
<dbReference type="PANTHER" id="PTHR11441:SF0">
    <property type="entry name" value="THYMIDINE KINASE, CYTOSOLIC"/>
    <property type="match status" value="1"/>
</dbReference>
<dbReference type="GO" id="GO:0046104">
    <property type="term" value="P:thymidine metabolic process"/>
    <property type="evidence" value="ECO:0007669"/>
    <property type="project" value="TreeGrafter"/>
</dbReference>
<dbReference type="GO" id="GO:0005524">
    <property type="term" value="F:ATP binding"/>
    <property type="evidence" value="ECO:0007669"/>
    <property type="project" value="UniProtKB-UniRule"/>
</dbReference>
<dbReference type="FunFam" id="3.30.60.20:FF:000026">
    <property type="entry name" value="Thymidine kinase"/>
    <property type="match status" value="1"/>
</dbReference>
<dbReference type="RefSeq" id="WP_187534992.1">
    <property type="nucleotide sequence ID" value="NZ_CBCSHU010000001.1"/>
</dbReference>
<evidence type="ECO:0000256" key="9">
    <source>
        <dbReference type="ARBA" id="ARBA00022833"/>
    </source>
</evidence>
<comment type="caution">
    <text evidence="11">Lacks conserved residue(s) required for the propagation of feature annotation.</text>
</comment>
<dbReference type="SUPFAM" id="SSF52540">
    <property type="entry name" value="P-loop containing nucleoside triphosphate hydrolases"/>
    <property type="match status" value="1"/>
</dbReference>
<dbReference type="HAMAP" id="MF_00124">
    <property type="entry name" value="Thymidine_kinase"/>
    <property type="match status" value="1"/>
</dbReference>
<keyword evidence="7 11" id="KW-0547">Nucleotide-binding</keyword>
<keyword evidence="10 11" id="KW-0067">ATP-binding</keyword>
<keyword evidence="17" id="KW-1185">Reference proteome</keyword>
<evidence type="ECO:0000256" key="15">
    <source>
        <dbReference type="RuleBase" id="RU004165"/>
    </source>
</evidence>
<evidence type="ECO:0000256" key="2">
    <source>
        <dbReference type="ARBA" id="ARBA00012118"/>
    </source>
</evidence>
<name>A0A7G9S1S4_9FIRM</name>
<dbReference type="GO" id="GO:0005829">
    <property type="term" value="C:cytosol"/>
    <property type="evidence" value="ECO:0007669"/>
    <property type="project" value="TreeGrafter"/>
</dbReference>
<evidence type="ECO:0000313" key="16">
    <source>
        <dbReference type="EMBL" id="QNN61799.1"/>
    </source>
</evidence>
<dbReference type="AlphaFoldDB" id="A0A7G9S1S4"/>
<keyword evidence="5 11" id="KW-0808">Transferase</keyword>
<comment type="subcellular location">
    <subcellularLocation>
        <location evidence="11">Cytoplasm</location>
    </subcellularLocation>
</comment>
<keyword evidence="8 11" id="KW-0418">Kinase</keyword>
<keyword evidence="3 11" id="KW-0963">Cytoplasm</keyword>
<feature type="binding site" evidence="11">
    <location>
        <begin position="88"/>
        <end position="91"/>
    </location>
    <ligand>
        <name>ATP</name>
        <dbReference type="ChEBI" id="CHEBI:30616"/>
    </ligand>
</feature>
<evidence type="ECO:0000256" key="11">
    <source>
        <dbReference type="HAMAP-Rule" id="MF_00124"/>
    </source>
</evidence>
<dbReference type="EC" id="2.7.1.21" evidence="2 11"/>
<comment type="similarity">
    <text evidence="1 11 15">Belongs to the thymidine kinase family.</text>
</comment>